<feature type="signal peptide" evidence="1">
    <location>
        <begin position="1"/>
        <end position="18"/>
    </location>
</feature>
<keyword evidence="1" id="KW-0732">Signal</keyword>
<feature type="non-terminal residue" evidence="2">
    <location>
        <position position="1"/>
    </location>
</feature>
<reference evidence="2 3" key="1">
    <citation type="submission" date="2024-05" db="EMBL/GenBank/DDBJ databases">
        <authorList>
            <person name="Wallberg A."/>
        </authorList>
    </citation>
    <scope>NUCLEOTIDE SEQUENCE [LARGE SCALE GENOMIC DNA]</scope>
</reference>
<evidence type="ECO:0000313" key="2">
    <source>
        <dbReference type="EMBL" id="CAL4063415.1"/>
    </source>
</evidence>
<accession>A0AAV2PR55</accession>
<gene>
    <name evidence="2" type="ORF">MNOR_LOCUS3337</name>
</gene>
<feature type="chain" id="PRO_5043393773" description="Secreted protein" evidence="1">
    <location>
        <begin position="19"/>
        <end position="277"/>
    </location>
</feature>
<dbReference type="AlphaFoldDB" id="A0AAV2PR55"/>
<protein>
    <recommendedName>
        <fullName evidence="4">Secreted protein</fullName>
    </recommendedName>
</protein>
<evidence type="ECO:0000313" key="3">
    <source>
        <dbReference type="Proteomes" id="UP001497623"/>
    </source>
</evidence>
<sequence>LSMLRVAVIVSLVALCASGGINEGAYKKYAHMKIMERCFSEEHVQGYMKQMKDSSKKCSTQPQLFSTDDIQFQGIVDEIRNMALPWGSRREDSSKYFQLVPSAGGRSKRHATGQSHKHTTAEKLYHMKEKMACMIGNMTCMLRDLDWMNEDKTPNYALYEKKITESTTDKPGLQEELMWGLDVCKDFSTCVSPEQRAKSPFMRELGTYISFCKCFEMKKLMACMKTDFKAYAAKDGYENIDELLNFGFGMGMKMGHQKKEKMGLNAIEGVMSGDLIF</sequence>
<evidence type="ECO:0000256" key="1">
    <source>
        <dbReference type="SAM" id="SignalP"/>
    </source>
</evidence>
<name>A0AAV2PR55_MEGNR</name>
<dbReference type="EMBL" id="CAXKWB010001126">
    <property type="protein sequence ID" value="CAL4063415.1"/>
    <property type="molecule type" value="Genomic_DNA"/>
</dbReference>
<organism evidence="2 3">
    <name type="scientific">Meganyctiphanes norvegica</name>
    <name type="common">Northern krill</name>
    <name type="synonym">Thysanopoda norvegica</name>
    <dbReference type="NCBI Taxonomy" id="48144"/>
    <lineage>
        <taxon>Eukaryota</taxon>
        <taxon>Metazoa</taxon>
        <taxon>Ecdysozoa</taxon>
        <taxon>Arthropoda</taxon>
        <taxon>Crustacea</taxon>
        <taxon>Multicrustacea</taxon>
        <taxon>Malacostraca</taxon>
        <taxon>Eumalacostraca</taxon>
        <taxon>Eucarida</taxon>
        <taxon>Euphausiacea</taxon>
        <taxon>Euphausiidae</taxon>
        <taxon>Meganyctiphanes</taxon>
    </lineage>
</organism>
<keyword evidence="3" id="KW-1185">Reference proteome</keyword>
<evidence type="ECO:0008006" key="4">
    <source>
        <dbReference type="Google" id="ProtNLM"/>
    </source>
</evidence>
<proteinExistence type="predicted"/>
<dbReference type="Proteomes" id="UP001497623">
    <property type="component" value="Unassembled WGS sequence"/>
</dbReference>
<comment type="caution">
    <text evidence="2">The sequence shown here is derived from an EMBL/GenBank/DDBJ whole genome shotgun (WGS) entry which is preliminary data.</text>
</comment>